<evidence type="ECO:0008006" key="6">
    <source>
        <dbReference type="Google" id="ProtNLM"/>
    </source>
</evidence>
<dbReference type="GO" id="GO:0008168">
    <property type="term" value="F:methyltransferase activity"/>
    <property type="evidence" value="ECO:0007669"/>
    <property type="project" value="UniProtKB-KW"/>
</dbReference>
<keyword evidence="2" id="KW-0489">Methyltransferase</keyword>
<dbReference type="Pfam" id="PF06253">
    <property type="entry name" value="MTTB"/>
    <property type="match status" value="1"/>
</dbReference>
<reference evidence="4 5" key="1">
    <citation type="submission" date="2018-06" db="EMBL/GenBank/DDBJ databases">
        <title>Extensive metabolic versatility and redundancy in microbially diverse, dynamic hydrothermal sediments.</title>
        <authorList>
            <person name="Dombrowski N."/>
            <person name="Teske A."/>
            <person name="Baker B.J."/>
        </authorList>
    </citation>
    <scope>NUCLEOTIDE SEQUENCE [LARGE SCALE GENOMIC DNA]</scope>
    <source>
        <strain evidence="4">B3_G15</strain>
    </source>
</reference>
<evidence type="ECO:0000256" key="2">
    <source>
        <dbReference type="ARBA" id="ARBA00022603"/>
    </source>
</evidence>
<dbReference type="Proteomes" id="UP000280417">
    <property type="component" value="Unassembled WGS sequence"/>
</dbReference>
<dbReference type="AlphaFoldDB" id="A0A662DKS5"/>
<proteinExistence type="inferred from homology"/>
<comment type="similarity">
    <text evidence="1">Belongs to the trimethylamine methyltransferase family.</text>
</comment>
<evidence type="ECO:0000313" key="5">
    <source>
        <dbReference type="Proteomes" id="UP000280417"/>
    </source>
</evidence>
<dbReference type="Gene3D" id="3.20.20.480">
    <property type="entry name" value="Trimethylamine methyltransferase-like"/>
    <property type="match status" value="1"/>
</dbReference>
<evidence type="ECO:0000256" key="1">
    <source>
        <dbReference type="ARBA" id="ARBA00007137"/>
    </source>
</evidence>
<evidence type="ECO:0000256" key="3">
    <source>
        <dbReference type="ARBA" id="ARBA00022679"/>
    </source>
</evidence>
<accession>A0A662DKS5</accession>
<dbReference type="GO" id="GO:0032259">
    <property type="term" value="P:methylation"/>
    <property type="evidence" value="ECO:0007669"/>
    <property type="project" value="UniProtKB-KW"/>
</dbReference>
<dbReference type="InterPro" id="IPR010426">
    <property type="entry name" value="MTTB_MeTrfase"/>
</dbReference>
<keyword evidence="3" id="KW-0808">Transferase</keyword>
<comment type="caution">
    <text evidence="4">The sequence shown here is derived from an EMBL/GenBank/DDBJ whole genome shotgun (WGS) entry which is preliminary data.</text>
</comment>
<sequence length="479" mass="52543">MDRMNKPKISFLSKNELEAIHNASLEVLENTGVKIMSDKALDILKEAGARVDYGKNHAAIPRNLVEEALKRAPKTIKYCARNPKYDFVLDKQKPHFCADGGPPFILDWETGKRRYSTSEDIARCALVADYLDHVNLLWPLGVAIDVPSPMQNIVGMYTSLRNSEKHFEGDVLSAKEAQYQIEIAAAIVGGREKLRERPIFSAVACSISPLRHEKGVTEGAIELARAGIPVVIYPMPMAGTTGPATLAGTMVISNAEFLSGLVILEFASPGAPVVYAADAGTVDFKTGIGIGSPEQSLMNLALNQLARYYNLPTEVEASCSDSKLLDTQAGYEKAISLIPHTLAAPDIILGLGALEGGRITSPEALVIDNEIIDYALRFVRGLEVDDETLAVDVINKVGPGGTFLGEKHTLKHFRERWMSRLSDIYGFEIWKKNGSKSIDKVAKEKVREILATHKPEPIPEDVEKEISQILKRAEEELLK</sequence>
<dbReference type="InterPro" id="IPR038601">
    <property type="entry name" value="MttB-like_sf"/>
</dbReference>
<dbReference type="GO" id="GO:0015948">
    <property type="term" value="P:methanogenesis"/>
    <property type="evidence" value="ECO:0007669"/>
    <property type="project" value="InterPro"/>
</dbReference>
<dbReference type="EMBL" id="QMQA01000016">
    <property type="protein sequence ID" value="RLE15127.1"/>
    <property type="molecule type" value="Genomic_DNA"/>
</dbReference>
<gene>
    <name evidence="4" type="ORF">DRJ04_01070</name>
</gene>
<evidence type="ECO:0000313" key="4">
    <source>
        <dbReference type="EMBL" id="RLE15127.1"/>
    </source>
</evidence>
<organism evidence="4 5">
    <name type="scientific">Aerophobetes bacterium</name>
    <dbReference type="NCBI Taxonomy" id="2030807"/>
    <lineage>
        <taxon>Bacteria</taxon>
        <taxon>Candidatus Aerophobota</taxon>
    </lineage>
</organism>
<name>A0A662DKS5_UNCAE</name>
<protein>
    <recommendedName>
        <fullName evidence="6">Trimethylamine methyltransferase</fullName>
    </recommendedName>
</protein>